<keyword evidence="3 5" id="KW-0687">Ribonucleoprotein</keyword>
<dbReference type="Pfam" id="PF00467">
    <property type="entry name" value="KOW"/>
    <property type="match status" value="1"/>
</dbReference>
<evidence type="ECO:0000259" key="6">
    <source>
        <dbReference type="SMART" id="SM00739"/>
    </source>
</evidence>
<dbReference type="PANTHER" id="PTHR12903">
    <property type="entry name" value="MITOCHONDRIAL RIBOSOMAL PROTEIN L24"/>
    <property type="match status" value="1"/>
</dbReference>
<evidence type="ECO:0000313" key="8">
    <source>
        <dbReference type="Proteomes" id="UP000034290"/>
    </source>
</evidence>
<dbReference type="InterPro" id="IPR041988">
    <property type="entry name" value="Ribosomal_uL24_KOW"/>
</dbReference>
<dbReference type="AlphaFoldDB" id="A0A0G1Y0D5"/>
<evidence type="ECO:0000256" key="3">
    <source>
        <dbReference type="ARBA" id="ARBA00023274"/>
    </source>
</evidence>
<dbReference type="InterPro" id="IPR005824">
    <property type="entry name" value="KOW"/>
</dbReference>
<dbReference type="NCBIfam" id="TIGR01079">
    <property type="entry name" value="rplX_bact"/>
    <property type="match status" value="1"/>
</dbReference>
<evidence type="ECO:0000256" key="1">
    <source>
        <dbReference type="ARBA" id="ARBA00010618"/>
    </source>
</evidence>
<gene>
    <name evidence="5" type="primary">rplX</name>
    <name evidence="7" type="ORF">UY81_C0010G0015</name>
</gene>
<dbReference type="CDD" id="cd06089">
    <property type="entry name" value="KOW_RPL26"/>
    <property type="match status" value="1"/>
</dbReference>
<evidence type="ECO:0000256" key="5">
    <source>
        <dbReference type="HAMAP-Rule" id="MF_01326"/>
    </source>
</evidence>
<keyword evidence="5" id="KW-0699">rRNA-binding</keyword>
<dbReference type="Pfam" id="PF17136">
    <property type="entry name" value="ribosomal_L24"/>
    <property type="match status" value="1"/>
</dbReference>
<dbReference type="GO" id="GO:0019843">
    <property type="term" value="F:rRNA binding"/>
    <property type="evidence" value="ECO:0007669"/>
    <property type="project" value="UniProtKB-UniRule"/>
</dbReference>
<evidence type="ECO:0000313" key="7">
    <source>
        <dbReference type="EMBL" id="KKW36913.1"/>
    </source>
</evidence>
<dbReference type="GO" id="GO:0003735">
    <property type="term" value="F:structural constituent of ribosome"/>
    <property type="evidence" value="ECO:0007669"/>
    <property type="project" value="InterPro"/>
</dbReference>
<dbReference type="Proteomes" id="UP000034290">
    <property type="component" value="Unassembled WGS sequence"/>
</dbReference>
<dbReference type="InterPro" id="IPR008991">
    <property type="entry name" value="Translation_prot_SH3-like_sf"/>
</dbReference>
<dbReference type="GO" id="GO:0006412">
    <property type="term" value="P:translation"/>
    <property type="evidence" value="ECO:0007669"/>
    <property type="project" value="UniProtKB-UniRule"/>
</dbReference>
<dbReference type="HAMAP" id="MF_01326_B">
    <property type="entry name" value="Ribosomal_uL24_B"/>
    <property type="match status" value="1"/>
</dbReference>
<comment type="function">
    <text evidence="5">One of two assembly initiator proteins, it binds directly to the 5'-end of the 23S rRNA, where it nucleates assembly of the 50S subunit.</text>
</comment>
<sequence>MTTFRIKKGDTAVIISGKDAGREGKVLRVYPKAEHILVEGINMRKRHRRPRRAGEKGSVVEVATPFSWSRAMPKCPNCARATRIGIKITGQATRSRACKKCGTEF</sequence>
<dbReference type="EMBL" id="LCRM01000010">
    <property type="protein sequence ID" value="KKW36913.1"/>
    <property type="molecule type" value="Genomic_DNA"/>
</dbReference>
<dbReference type="InterPro" id="IPR003256">
    <property type="entry name" value="Ribosomal_uL24"/>
</dbReference>
<dbReference type="Gene3D" id="2.30.30.30">
    <property type="match status" value="1"/>
</dbReference>
<proteinExistence type="inferred from homology"/>
<organism evidence="7 8">
    <name type="scientific">Candidatus Giovannonibacteria bacterium GW2011_GWA2_53_7</name>
    <dbReference type="NCBI Taxonomy" id="1618650"/>
    <lineage>
        <taxon>Bacteria</taxon>
        <taxon>Candidatus Giovannoniibacteriota</taxon>
    </lineage>
</organism>
<keyword evidence="5" id="KW-0694">RNA-binding</keyword>
<comment type="similarity">
    <text evidence="1 5">Belongs to the universal ribosomal protein uL24 family.</text>
</comment>
<comment type="caution">
    <text evidence="7">The sequence shown here is derived from an EMBL/GenBank/DDBJ whole genome shotgun (WGS) entry which is preliminary data.</text>
</comment>
<dbReference type="SUPFAM" id="SSF50104">
    <property type="entry name" value="Translation proteins SH3-like domain"/>
    <property type="match status" value="1"/>
</dbReference>
<reference evidence="7 8" key="1">
    <citation type="journal article" date="2015" name="Nature">
        <title>rRNA introns, odd ribosomes, and small enigmatic genomes across a large radiation of phyla.</title>
        <authorList>
            <person name="Brown C.T."/>
            <person name="Hug L.A."/>
            <person name="Thomas B.C."/>
            <person name="Sharon I."/>
            <person name="Castelle C.J."/>
            <person name="Singh A."/>
            <person name="Wilkins M.J."/>
            <person name="Williams K.H."/>
            <person name="Banfield J.F."/>
        </authorList>
    </citation>
    <scope>NUCLEOTIDE SEQUENCE [LARGE SCALE GENOMIC DNA]</scope>
</reference>
<protein>
    <recommendedName>
        <fullName evidence="4 5">Large ribosomal subunit protein uL24</fullName>
    </recommendedName>
</protein>
<dbReference type="InterPro" id="IPR057264">
    <property type="entry name" value="Ribosomal_uL24_C"/>
</dbReference>
<dbReference type="InterPro" id="IPR014722">
    <property type="entry name" value="Rib_uL2_dom2"/>
</dbReference>
<feature type="domain" description="KOW" evidence="6">
    <location>
        <begin position="5"/>
        <end position="32"/>
    </location>
</feature>
<name>A0A0G1Y0D5_9BACT</name>
<dbReference type="GO" id="GO:0005840">
    <property type="term" value="C:ribosome"/>
    <property type="evidence" value="ECO:0007669"/>
    <property type="project" value="UniProtKB-KW"/>
</dbReference>
<comment type="function">
    <text evidence="5">One of the proteins that surrounds the polypeptide exit tunnel on the outside of the subunit.</text>
</comment>
<dbReference type="SMART" id="SM00739">
    <property type="entry name" value="KOW"/>
    <property type="match status" value="1"/>
</dbReference>
<comment type="subunit">
    <text evidence="5">Part of the 50S ribosomal subunit.</text>
</comment>
<accession>A0A0G1Y0D5</accession>
<evidence type="ECO:0000256" key="2">
    <source>
        <dbReference type="ARBA" id="ARBA00022980"/>
    </source>
</evidence>
<evidence type="ECO:0000256" key="4">
    <source>
        <dbReference type="ARBA" id="ARBA00035206"/>
    </source>
</evidence>
<dbReference type="GO" id="GO:1990904">
    <property type="term" value="C:ribonucleoprotein complex"/>
    <property type="evidence" value="ECO:0007669"/>
    <property type="project" value="UniProtKB-KW"/>
</dbReference>
<keyword evidence="2 5" id="KW-0689">Ribosomal protein</keyword>